<feature type="chain" id="PRO_5013164819" description="DUF4360 domain-containing protein" evidence="1">
    <location>
        <begin position="19"/>
        <end position="168"/>
    </location>
</feature>
<dbReference type="Proteomes" id="UP000192907">
    <property type="component" value="Unassembled WGS sequence"/>
</dbReference>
<keyword evidence="1" id="KW-0732">Signal</keyword>
<gene>
    <name evidence="2" type="ORF">SAMN06296036_103122</name>
</gene>
<keyword evidence="3" id="KW-1185">Reference proteome</keyword>
<dbReference type="EMBL" id="FWZT01000003">
    <property type="protein sequence ID" value="SMF00611.1"/>
    <property type="molecule type" value="Genomic_DNA"/>
</dbReference>
<evidence type="ECO:0008006" key="4">
    <source>
        <dbReference type="Google" id="ProtNLM"/>
    </source>
</evidence>
<evidence type="ECO:0000313" key="3">
    <source>
        <dbReference type="Proteomes" id="UP000192907"/>
    </source>
</evidence>
<name>A0A1Y6B9W6_9BACT</name>
<protein>
    <recommendedName>
        <fullName evidence="4">DUF4360 domain-containing protein</fullName>
    </recommendedName>
</protein>
<dbReference type="STRING" id="1513793.SAMN06296036_103122"/>
<reference evidence="3" key="1">
    <citation type="submission" date="2017-04" db="EMBL/GenBank/DDBJ databases">
        <authorList>
            <person name="Varghese N."/>
            <person name="Submissions S."/>
        </authorList>
    </citation>
    <scope>NUCLEOTIDE SEQUENCE [LARGE SCALE GENOMIC DNA]</scope>
    <source>
        <strain evidence="3">RKEM611</strain>
    </source>
</reference>
<sequence length="168" mass="18236">MKLLGTVASLLLASNLMAGVDVRFSGSCADQGDFDAQGADVEYFGLGLDLFGENKAECVITTTIPAKRGFTINVSDFKAEGFAQVEGSGFASMFVNHRFNGQTVRGVRDFTNKTGNLLVAQRAIGVSKCDSKVVLRTKLTTTARNADLFQDSAQSNTVRYKIRYVRCR</sequence>
<dbReference type="AlphaFoldDB" id="A0A1Y6B9W6"/>
<evidence type="ECO:0000256" key="1">
    <source>
        <dbReference type="SAM" id="SignalP"/>
    </source>
</evidence>
<dbReference type="RefSeq" id="WP_132316157.1">
    <property type="nucleotide sequence ID" value="NZ_FWZT01000003.1"/>
</dbReference>
<proteinExistence type="predicted"/>
<organism evidence="2 3">
    <name type="scientific">Pseudobacteriovorax antillogorgiicola</name>
    <dbReference type="NCBI Taxonomy" id="1513793"/>
    <lineage>
        <taxon>Bacteria</taxon>
        <taxon>Pseudomonadati</taxon>
        <taxon>Bdellovibrionota</taxon>
        <taxon>Oligoflexia</taxon>
        <taxon>Oligoflexales</taxon>
        <taxon>Pseudobacteriovoracaceae</taxon>
        <taxon>Pseudobacteriovorax</taxon>
    </lineage>
</organism>
<accession>A0A1Y6B9W6</accession>
<feature type="signal peptide" evidence="1">
    <location>
        <begin position="1"/>
        <end position="18"/>
    </location>
</feature>
<evidence type="ECO:0000313" key="2">
    <source>
        <dbReference type="EMBL" id="SMF00611.1"/>
    </source>
</evidence>